<feature type="domain" description="TadE-like" evidence="2">
    <location>
        <begin position="21"/>
        <end position="54"/>
    </location>
</feature>
<accession>Q2CDA9</accession>
<dbReference type="eggNOG" id="COG4961">
    <property type="taxonomic scope" value="Bacteria"/>
</dbReference>
<dbReference type="Pfam" id="PF07811">
    <property type="entry name" value="TadE"/>
    <property type="match status" value="1"/>
</dbReference>
<name>Q2CDA9_OCEGH</name>
<evidence type="ECO:0000259" key="2">
    <source>
        <dbReference type="Pfam" id="PF07811"/>
    </source>
</evidence>
<keyword evidence="4" id="KW-1185">Reference proteome</keyword>
<organism evidence="3 4">
    <name type="scientific">Oceanicola granulosus (strain ATCC BAA-861 / DSM 15982 / KCTC 12143 / HTCC2516)</name>
    <dbReference type="NCBI Taxonomy" id="314256"/>
    <lineage>
        <taxon>Bacteria</taxon>
        <taxon>Pseudomonadati</taxon>
        <taxon>Pseudomonadota</taxon>
        <taxon>Alphaproteobacteria</taxon>
        <taxon>Rhodobacterales</taxon>
        <taxon>Roseobacteraceae</taxon>
        <taxon>Oceanicola</taxon>
    </lineage>
</organism>
<dbReference type="STRING" id="314256.OG2516_06277"/>
<dbReference type="AlphaFoldDB" id="Q2CDA9"/>
<keyword evidence="1" id="KW-0812">Transmembrane</keyword>
<dbReference type="OrthoDB" id="7907064at2"/>
<evidence type="ECO:0000256" key="1">
    <source>
        <dbReference type="SAM" id="Phobius"/>
    </source>
</evidence>
<dbReference type="HOGENOM" id="CLU_111553_1_0_5"/>
<sequence>MTRQARSALRRLWRDEDGNPTVEFVLVFPLFLTLMISAFESGILMTRHMMLERGLDISVRAIRLGTTEPVTAPRLRDWVCGNAAIIPDCQNQLKVEMIRMDPQDWSTPPAGADCVDRNDPAAPNRTFQTGGNHQLMVLRVCALFDPVFPNFGLGKQITEGDKTFYALVSTSVFVMEPS</sequence>
<evidence type="ECO:0000313" key="3">
    <source>
        <dbReference type="EMBL" id="EAR50681.1"/>
    </source>
</evidence>
<keyword evidence="1" id="KW-1133">Transmembrane helix</keyword>
<dbReference type="InterPro" id="IPR012495">
    <property type="entry name" value="TadE-like_dom"/>
</dbReference>
<dbReference type="EMBL" id="AAOT01000024">
    <property type="protein sequence ID" value="EAR50681.1"/>
    <property type="molecule type" value="Genomic_DNA"/>
</dbReference>
<proteinExistence type="predicted"/>
<evidence type="ECO:0000313" key="4">
    <source>
        <dbReference type="Proteomes" id="UP000003635"/>
    </source>
</evidence>
<reference evidence="3 4" key="1">
    <citation type="journal article" date="2010" name="J. Bacteriol.">
        <title>Genome sequences of Oceanicola granulosus HTCC2516(T) and Oceanicola batsensis HTCC2597(TDelta).</title>
        <authorList>
            <person name="Thrash J.C."/>
            <person name="Cho J.C."/>
            <person name="Vergin K.L."/>
            <person name="Giovannoni S.J."/>
        </authorList>
    </citation>
    <scope>NUCLEOTIDE SEQUENCE [LARGE SCALE GENOMIC DNA]</scope>
    <source>
        <strain evidence="4">ATCC BAA-861 / DSM 15982 / KCTC 12143 / HTCC2516</strain>
    </source>
</reference>
<gene>
    <name evidence="3" type="ORF">OG2516_06277</name>
</gene>
<dbReference type="Proteomes" id="UP000003635">
    <property type="component" value="Unassembled WGS sequence"/>
</dbReference>
<comment type="caution">
    <text evidence="3">The sequence shown here is derived from an EMBL/GenBank/DDBJ whole genome shotgun (WGS) entry which is preliminary data.</text>
</comment>
<protein>
    <recommendedName>
        <fullName evidence="2">TadE-like domain-containing protein</fullName>
    </recommendedName>
</protein>
<keyword evidence="1" id="KW-0472">Membrane</keyword>
<feature type="transmembrane region" description="Helical" evidence="1">
    <location>
        <begin position="24"/>
        <end position="45"/>
    </location>
</feature>
<dbReference type="RefSeq" id="WP_007254782.1">
    <property type="nucleotide sequence ID" value="NZ_CH724107.1"/>
</dbReference>